<name>A0A7R9CT74_TIMPO</name>
<sequence>MASLVLTDSSQLTSDSQHLVRTAGLTPPLSLLSRVQCVSLREAVVQRGTRDSACARACVPKLYPALPRQVACLYAGSQRYGTPTLKRLFRLDWLSSYPESMTIHLASVLLQGVTGS</sequence>
<evidence type="ECO:0000313" key="1">
    <source>
        <dbReference type="EMBL" id="CAD7401033.1"/>
    </source>
</evidence>
<protein>
    <submittedName>
        <fullName evidence="1">Uncharacterized protein</fullName>
    </submittedName>
</protein>
<accession>A0A7R9CT74</accession>
<gene>
    <name evidence="1" type="ORF">TPSB3V08_LOCUS2901</name>
</gene>
<dbReference type="AlphaFoldDB" id="A0A7R9CT74"/>
<organism evidence="1">
    <name type="scientific">Timema poppense</name>
    <name type="common">Walking stick</name>
    <dbReference type="NCBI Taxonomy" id="170557"/>
    <lineage>
        <taxon>Eukaryota</taxon>
        <taxon>Metazoa</taxon>
        <taxon>Ecdysozoa</taxon>
        <taxon>Arthropoda</taxon>
        <taxon>Hexapoda</taxon>
        <taxon>Insecta</taxon>
        <taxon>Pterygota</taxon>
        <taxon>Neoptera</taxon>
        <taxon>Polyneoptera</taxon>
        <taxon>Phasmatodea</taxon>
        <taxon>Timematodea</taxon>
        <taxon>Timematoidea</taxon>
        <taxon>Timematidae</taxon>
        <taxon>Timema</taxon>
    </lineage>
</organism>
<proteinExistence type="predicted"/>
<dbReference type="EMBL" id="OD001212">
    <property type="protein sequence ID" value="CAD7401033.1"/>
    <property type="molecule type" value="Genomic_DNA"/>
</dbReference>
<reference evidence="1" key="1">
    <citation type="submission" date="2020-11" db="EMBL/GenBank/DDBJ databases">
        <authorList>
            <person name="Tran Van P."/>
        </authorList>
    </citation>
    <scope>NUCLEOTIDE SEQUENCE</scope>
</reference>